<proteinExistence type="predicted"/>
<gene>
    <name evidence="2" type="ORF">KI387_005239</name>
</gene>
<evidence type="ECO:0000313" key="3">
    <source>
        <dbReference type="Proteomes" id="UP000824469"/>
    </source>
</evidence>
<dbReference type="CDD" id="cd00371">
    <property type="entry name" value="HMA"/>
    <property type="match status" value="1"/>
</dbReference>
<sequence length="117" mass="13373">MAPTPQLLRSAEGLTMPGVQVIVLDANMRCQDCRERVSKVLSKMDKLLDYVVDVTHKKVTVRGSVDPKKRMRRLLNQKKGNTIKFERLNAQRALEDPKRKKGNIFSHNIIKAACCFH</sequence>
<dbReference type="InterPro" id="IPR044526">
    <property type="entry name" value="NAKR1-3"/>
</dbReference>
<dbReference type="Pfam" id="PF00403">
    <property type="entry name" value="HMA"/>
    <property type="match status" value="1"/>
</dbReference>
<dbReference type="Gene3D" id="3.30.70.100">
    <property type="match status" value="1"/>
</dbReference>
<evidence type="ECO:0000313" key="2">
    <source>
        <dbReference type="EMBL" id="KAH9325061.1"/>
    </source>
</evidence>
<evidence type="ECO:0000259" key="1">
    <source>
        <dbReference type="Pfam" id="PF00403"/>
    </source>
</evidence>
<dbReference type="AlphaFoldDB" id="A0AA38GLL1"/>
<dbReference type="InterPro" id="IPR036163">
    <property type="entry name" value="HMA_dom_sf"/>
</dbReference>
<dbReference type="PANTHER" id="PTHR46119:SF15">
    <property type="entry name" value="PROTEIN SODIUM POTASSIUM ROOT DEFECTIVE 2"/>
    <property type="match status" value="1"/>
</dbReference>
<comment type="caution">
    <text evidence="2">The sequence shown here is derived from an EMBL/GenBank/DDBJ whole genome shotgun (WGS) entry which is preliminary data.</text>
</comment>
<protein>
    <recommendedName>
        <fullName evidence="1">HMA domain-containing protein</fullName>
    </recommendedName>
</protein>
<dbReference type="SUPFAM" id="SSF55008">
    <property type="entry name" value="HMA, heavy metal-associated domain"/>
    <property type="match status" value="1"/>
</dbReference>
<name>A0AA38GLL1_TAXCH</name>
<reference evidence="2 3" key="1">
    <citation type="journal article" date="2021" name="Nat. Plants">
        <title>The Taxus genome provides insights into paclitaxel biosynthesis.</title>
        <authorList>
            <person name="Xiong X."/>
            <person name="Gou J."/>
            <person name="Liao Q."/>
            <person name="Li Y."/>
            <person name="Zhou Q."/>
            <person name="Bi G."/>
            <person name="Li C."/>
            <person name="Du R."/>
            <person name="Wang X."/>
            <person name="Sun T."/>
            <person name="Guo L."/>
            <person name="Liang H."/>
            <person name="Lu P."/>
            <person name="Wu Y."/>
            <person name="Zhang Z."/>
            <person name="Ro D.K."/>
            <person name="Shang Y."/>
            <person name="Huang S."/>
            <person name="Yan J."/>
        </authorList>
    </citation>
    <scope>NUCLEOTIDE SEQUENCE [LARGE SCALE GENOMIC DNA]</scope>
    <source>
        <strain evidence="2">Ta-2019</strain>
    </source>
</reference>
<dbReference type="PANTHER" id="PTHR46119">
    <property type="entry name" value="OS08G0405700 PROTEIN"/>
    <property type="match status" value="1"/>
</dbReference>
<dbReference type="InterPro" id="IPR006121">
    <property type="entry name" value="HMA_dom"/>
</dbReference>
<feature type="domain" description="HMA" evidence="1">
    <location>
        <begin position="27"/>
        <end position="76"/>
    </location>
</feature>
<dbReference type="Proteomes" id="UP000824469">
    <property type="component" value="Unassembled WGS sequence"/>
</dbReference>
<dbReference type="EMBL" id="JAHRHJ020000002">
    <property type="protein sequence ID" value="KAH9325061.1"/>
    <property type="molecule type" value="Genomic_DNA"/>
</dbReference>
<dbReference type="OMA" id="ANMCCLQ"/>
<keyword evidence="3" id="KW-1185">Reference proteome</keyword>
<accession>A0AA38GLL1</accession>
<organism evidence="2 3">
    <name type="scientific">Taxus chinensis</name>
    <name type="common">Chinese yew</name>
    <name type="synonym">Taxus wallichiana var. chinensis</name>
    <dbReference type="NCBI Taxonomy" id="29808"/>
    <lineage>
        <taxon>Eukaryota</taxon>
        <taxon>Viridiplantae</taxon>
        <taxon>Streptophyta</taxon>
        <taxon>Embryophyta</taxon>
        <taxon>Tracheophyta</taxon>
        <taxon>Spermatophyta</taxon>
        <taxon>Pinopsida</taxon>
        <taxon>Pinidae</taxon>
        <taxon>Conifers II</taxon>
        <taxon>Cupressales</taxon>
        <taxon>Taxaceae</taxon>
        <taxon>Taxus</taxon>
    </lineage>
</organism>
<dbReference type="GO" id="GO:0046872">
    <property type="term" value="F:metal ion binding"/>
    <property type="evidence" value="ECO:0007669"/>
    <property type="project" value="InterPro"/>
</dbReference>